<evidence type="ECO:0000313" key="1">
    <source>
        <dbReference type="EMBL" id="USD22823.1"/>
    </source>
</evidence>
<sequence length="97" mass="11106">MSPAKKANWSKEVTRHSHALDLSEGLFSLEDPKAIAQGLKAAAESSQRRKSDPYRSAMSMLTFYINRAGQRLPAKRRRLLEQAKEELRGLYGRPRRH</sequence>
<protein>
    <submittedName>
        <fullName evidence="1">DUF3175 domain-containing protein</fullName>
    </submittedName>
</protein>
<dbReference type="InterPro" id="IPR021513">
    <property type="entry name" value="Phage_RSL1_Orf186"/>
</dbReference>
<dbReference type="Pfam" id="PF11373">
    <property type="entry name" value="DUF3175"/>
    <property type="match status" value="1"/>
</dbReference>
<organism evidence="1 2">
    <name type="scientific">Microbulbifer variabilis</name>
    <dbReference type="NCBI Taxonomy" id="266805"/>
    <lineage>
        <taxon>Bacteria</taxon>
        <taxon>Pseudomonadati</taxon>
        <taxon>Pseudomonadota</taxon>
        <taxon>Gammaproteobacteria</taxon>
        <taxon>Cellvibrionales</taxon>
        <taxon>Microbulbiferaceae</taxon>
        <taxon>Microbulbifer</taxon>
    </lineage>
</organism>
<evidence type="ECO:0000313" key="2">
    <source>
        <dbReference type="Proteomes" id="UP001055658"/>
    </source>
</evidence>
<dbReference type="Proteomes" id="UP001055658">
    <property type="component" value="Chromosome"/>
</dbReference>
<gene>
    <name evidence="1" type="ORF">MJO52_06710</name>
</gene>
<dbReference type="EMBL" id="CP092418">
    <property type="protein sequence ID" value="USD22823.1"/>
    <property type="molecule type" value="Genomic_DNA"/>
</dbReference>
<keyword evidence="2" id="KW-1185">Reference proteome</keyword>
<dbReference type="RefSeq" id="WP_252085176.1">
    <property type="nucleotide sequence ID" value="NZ_CP092418.1"/>
</dbReference>
<name>A0ABY4VI33_9GAMM</name>
<reference evidence="1" key="1">
    <citation type="submission" date="2022-02" db="EMBL/GenBank/DDBJ databases">
        <title>Coral-associated bacteria.</title>
        <authorList>
            <person name="Tang K."/>
            <person name="Wang X."/>
        </authorList>
    </citation>
    <scope>NUCLEOTIDE SEQUENCE</scope>
    <source>
        <strain evidence="1">SCSIO 43006</strain>
    </source>
</reference>
<proteinExistence type="predicted"/>
<accession>A0ABY4VI33</accession>